<evidence type="ECO:0000313" key="4">
    <source>
        <dbReference type="Proteomes" id="UP000010959"/>
    </source>
</evidence>
<dbReference type="InterPro" id="IPR000297">
    <property type="entry name" value="PPIase_PpiC"/>
</dbReference>
<evidence type="ECO:0000256" key="1">
    <source>
        <dbReference type="PROSITE-ProRule" id="PRU00278"/>
    </source>
</evidence>
<dbReference type="PROSITE" id="PS50198">
    <property type="entry name" value="PPIC_PPIASE_2"/>
    <property type="match status" value="1"/>
</dbReference>
<gene>
    <name evidence="3" type="ORF">RBSWK_03874</name>
</gene>
<dbReference type="AlphaFoldDB" id="L7CE97"/>
<feature type="domain" description="PpiC" evidence="2">
    <location>
        <begin position="68"/>
        <end position="157"/>
    </location>
</feature>
<name>L7CE97_RHOBT</name>
<evidence type="ECO:0000259" key="2">
    <source>
        <dbReference type="PROSITE" id="PS50198"/>
    </source>
</evidence>
<protein>
    <submittedName>
        <fullName evidence="3">PpiC-type peptidyl-prolyl cis-trans isomerase</fullName>
    </submittedName>
</protein>
<accession>L7CE97</accession>
<dbReference type="PANTHER" id="PTHR43629">
    <property type="entry name" value="PEPTIDYL-PROLYL CIS-TRANS ISOMERASE"/>
    <property type="match status" value="1"/>
</dbReference>
<dbReference type="InterPro" id="IPR052204">
    <property type="entry name" value="PpiC/parvulin_rotamase"/>
</dbReference>
<dbReference type="Gene3D" id="3.10.50.40">
    <property type="match status" value="1"/>
</dbReference>
<reference evidence="3 4" key="1">
    <citation type="journal article" date="2013" name="Mar. Genomics">
        <title>Expression of sulfatases in Rhodopirellula baltica and the diversity of sulfatases in the genus Rhodopirellula.</title>
        <authorList>
            <person name="Wegner C.E."/>
            <person name="Richter-Heitmann T."/>
            <person name="Klindworth A."/>
            <person name="Klockow C."/>
            <person name="Richter M."/>
            <person name="Achstetter T."/>
            <person name="Glockner F.O."/>
            <person name="Harder J."/>
        </authorList>
    </citation>
    <scope>NUCLEOTIDE SEQUENCE [LARGE SCALE GENOMIC DNA]</scope>
    <source>
        <strain evidence="3 4">SWK14</strain>
    </source>
</reference>
<dbReference type="EMBL" id="AMWG01000111">
    <property type="protein sequence ID" value="ELP32175.1"/>
    <property type="molecule type" value="Genomic_DNA"/>
</dbReference>
<organism evidence="3 4">
    <name type="scientific">Rhodopirellula baltica SWK14</name>
    <dbReference type="NCBI Taxonomy" id="993516"/>
    <lineage>
        <taxon>Bacteria</taxon>
        <taxon>Pseudomonadati</taxon>
        <taxon>Planctomycetota</taxon>
        <taxon>Planctomycetia</taxon>
        <taxon>Pirellulales</taxon>
        <taxon>Pirellulaceae</taxon>
        <taxon>Rhodopirellula</taxon>
    </lineage>
</organism>
<keyword evidence="1 3" id="KW-0413">Isomerase</keyword>
<dbReference type="GO" id="GO:0003755">
    <property type="term" value="F:peptidyl-prolyl cis-trans isomerase activity"/>
    <property type="evidence" value="ECO:0007669"/>
    <property type="project" value="UniProtKB-KW"/>
</dbReference>
<dbReference type="Proteomes" id="UP000010959">
    <property type="component" value="Unassembled WGS sequence"/>
</dbReference>
<proteinExistence type="predicted"/>
<dbReference type="InterPro" id="IPR046357">
    <property type="entry name" value="PPIase_dom_sf"/>
</dbReference>
<dbReference type="SUPFAM" id="SSF54534">
    <property type="entry name" value="FKBP-like"/>
    <property type="match status" value="1"/>
</dbReference>
<comment type="caution">
    <text evidence="3">The sequence shown here is derived from an EMBL/GenBank/DDBJ whole genome shotgun (WGS) entry which is preliminary data.</text>
</comment>
<dbReference type="Pfam" id="PF00639">
    <property type="entry name" value="Rotamase"/>
    <property type="match status" value="1"/>
</dbReference>
<sequence>MASWKLVRTHFGEDSVARQTVRPGRRLQQGFSNCIGQATMVAEAGERLSTSAGPLTTPRRNTTQETIMATASARHILVETEEACQDLKDQIEKGQDFGAIAAEFSSCPSGKSGGALGTFSPGQMVKEFDEVVFSGELGKVHGPVKTQFGYHLIEITQRVD</sequence>
<dbReference type="PATRIC" id="fig|993516.3.peg.4146"/>
<keyword evidence="1" id="KW-0697">Rotamase</keyword>
<evidence type="ECO:0000313" key="3">
    <source>
        <dbReference type="EMBL" id="ELP32175.1"/>
    </source>
</evidence>
<dbReference type="PANTHER" id="PTHR43629:SF2">
    <property type="entry name" value="RHODANESE-LIKE_PPIC DOMAIN-CONTAINING PROTEIN 12, CHLOROPLASTIC"/>
    <property type="match status" value="1"/>
</dbReference>